<name>A0A8H6XXA9_9AGAR</name>
<dbReference type="Gene3D" id="3.30.200.20">
    <property type="entry name" value="Phosphorylase Kinase, domain 1"/>
    <property type="match status" value="1"/>
</dbReference>
<dbReference type="Gene3D" id="1.10.510.10">
    <property type="entry name" value="Transferase(Phosphotransferase) domain 1"/>
    <property type="match status" value="1"/>
</dbReference>
<sequence>MHITVSSGWWGRGAFSFWTVHGFTGNFTACSVRSLEPSPPKHATVDKLALAQGRTTPAHALRYADLKRTKIGVVLCLADSGGGHITEHVEDTAAKPLEIPAAEDGSWPQFESGNSIATIHSTQYTILRKLGWGEHWAQCRPSGKGFVAIKALTGSRTKLCWPNGPHGEAPALAHVSADPASPHCVRLLDQFTIPGSGSAGSHLCFVFPVYGGSVLSLIMSRKASFEFPTARRIALHLLRGLAPRA</sequence>
<gene>
    <name evidence="1" type="ORF">MSAN_01762000</name>
</gene>
<dbReference type="AlphaFoldDB" id="A0A8H6XXA9"/>
<dbReference type="Proteomes" id="UP000623467">
    <property type="component" value="Unassembled WGS sequence"/>
</dbReference>
<evidence type="ECO:0000313" key="2">
    <source>
        <dbReference type="Proteomes" id="UP000623467"/>
    </source>
</evidence>
<organism evidence="1 2">
    <name type="scientific">Mycena sanguinolenta</name>
    <dbReference type="NCBI Taxonomy" id="230812"/>
    <lineage>
        <taxon>Eukaryota</taxon>
        <taxon>Fungi</taxon>
        <taxon>Dikarya</taxon>
        <taxon>Basidiomycota</taxon>
        <taxon>Agaricomycotina</taxon>
        <taxon>Agaricomycetes</taxon>
        <taxon>Agaricomycetidae</taxon>
        <taxon>Agaricales</taxon>
        <taxon>Marasmiineae</taxon>
        <taxon>Mycenaceae</taxon>
        <taxon>Mycena</taxon>
    </lineage>
</organism>
<comment type="caution">
    <text evidence="1">The sequence shown here is derived from an EMBL/GenBank/DDBJ whole genome shotgun (WGS) entry which is preliminary data.</text>
</comment>
<accession>A0A8H6XXA9</accession>
<evidence type="ECO:0000313" key="1">
    <source>
        <dbReference type="EMBL" id="KAF7348094.1"/>
    </source>
</evidence>
<keyword evidence="2" id="KW-1185">Reference proteome</keyword>
<dbReference type="EMBL" id="JACAZH010000017">
    <property type="protein sequence ID" value="KAF7348094.1"/>
    <property type="molecule type" value="Genomic_DNA"/>
</dbReference>
<dbReference type="InterPro" id="IPR011009">
    <property type="entry name" value="Kinase-like_dom_sf"/>
</dbReference>
<keyword evidence="1" id="KW-0418">Kinase</keyword>
<keyword evidence="1" id="KW-0808">Transferase</keyword>
<protein>
    <submittedName>
        <fullName evidence="1">Serine/threonine-protein kinase SRPK</fullName>
    </submittedName>
</protein>
<dbReference type="SUPFAM" id="SSF56112">
    <property type="entry name" value="Protein kinase-like (PK-like)"/>
    <property type="match status" value="1"/>
</dbReference>
<reference evidence="1" key="1">
    <citation type="submission" date="2020-05" db="EMBL/GenBank/DDBJ databases">
        <title>Mycena genomes resolve the evolution of fungal bioluminescence.</title>
        <authorList>
            <person name="Tsai I.J."/>
        </authorList>
    </citation>
    <scope>NUCLEOTIDE SEQUENCE</scope>
    <source>
        <strain evidence="1">160909Yilan</strain>
    </source>
</reference>
<proteinExistence type="predicted"/>
<dbReference type="GO" id="GO:0016301">
    <property type="term" value="F:kinase activity"/>
    <property type="evidence" value="ECO:0007669"/>
    <property type="project" value="UniProtKB-KW"/>
</dbReference>
<dbReference type="OrthoDB" id="5979581at2759"/>